<sequence>MKPHGICEAGLRVPNVTSPVPLAVFEASSLSVPVPPRLRFSGGSDPETGRRRLSQREGFRWPVTAENEEGAGIAKSLWYGDASGKRTAGTRRRLGGGTDPRSDPEGEDEPNSGVRAEPARFTSISSYQGCLTVQKHSWGASLAVAPGGRAGARRPAPSAASTPNPPSLPGVSRA</sequence>
<organism evidence="2 3">
    <name type="scientific">Synaphobranchus kaupii</name>
    <name type="common">Kaup's arrowtooth eel</name>
    <dbReference type="NCBI Taxonomy" id="118154"/>
    <lineage>
        <taxon>Eukaryota</taxon>
        <taxon>Metazoa</taxon>
        <taxon>Chordata</taxon>
        <taxon>Craniata</taxon>
        <taxon>Vertebrata</taxon>
        <taxon>Euteleostomi</taxon>
        <taxon>Actinopterygii</taxon>
        <taxon>Neopterygii</taxon>
        <taxon>Teleostei</taxon>
        <taxon>Anguilliformes</taxon>
        <taxon>Synaphobranchidae</taxon>
        <taxon>Synaphobranchus</taxon>
    </lineage>
</organism>
<evidence type="ECO:0000256" key="1">
    <source>
        <dbReference type="SAM" id="MobiDB-lite"/>
    </source>
</evidence>
<dbReference type="EMBL" id="JAINUF010000006">
    <property type="protein sequence ID" value="KAJ8357434.1"/>
    <property type="molecule type" value="Genomic_DNA"/>
</dbReference>
<evidence type="ECO:0000313" key="3">
    <source>
        <dbReference type="Proteomes" id="UP001152622"/>
    </source>
</evidence>
<feature type="region of interest" description="Disordered" evidence="1">
    <location>
        <begin position="34"/>
        <end position="120"/>
    </location>
</feature>
<evidence type="ECO:0000313" key="2">
    <source>
        <dbReference type="EMBL" id="KAJ8357434.1"/>
    </source>
</evidence>
<dbReference type="AlphaFoldDB" id="A0A9Q1FFR7"/>
<reference evidence="2" key="1">
    <citation type="journal article" date="2023" name="Science">
        <title>Genome structures resolve the early diversification of teleost fishes.</title>
        <authorList>
            <person name="Parey E."/>
            <person name="Louis A."/>
            <person name="Montfort J."/>
            <person name="Bouchez O."/>
            <person name="Roques C."/>
            <person name="Iampietro C."/>
            <person name="Lluch J."/>
            <person name="Castinel A."/>
            <person name="Donnadieu C."/>
            <person name="Desvignes T."/>
            <person name="Floi Bucao C."/>
            <person name="Jouanno E."/>
            <person name="Wen M."/>
            <person name="Mejri S."/>
            <person name="Dirks R."/>
            <person name="Jansen H."/>
            <person name="Henkel C."/>
            <person name="Chen W.J."/>
            <person name="Zahm M."/>
            <person name="Cabau C."/>
            <person name="Klopp C."/>
            <person name="Thompson A.W."/>
            <person name="Robinson-Rechavi M."/>
            <person name="Braasch I."/>
            <person name="Lecointre G."/>
            <person name="Bobe J."/>
            <person name="Postlethwait J.H."/>
            <person name="Berthelot C."/>
            <person name="Roest Crollius H."/>
            <person name="Guiguen Y."/>
        </authorList>
    </citation>
    <scope>NUCLEOTIDE SEQUENCE</scope>
    <source>
        <strain evidence="2">WJC10195</strain>
    </source>
</reference>
<dbReference type="Proteomes" id="UP001152622">
    <property type="component" value="Chromosome 6"/>
</dbReference>
<keyword evidence="3" id="KW-1185">Reference proteome</keyword>
<protein>
    <submittedName>
        <fullName evidence="2">Uncharacterized protein</fullName>
    </submittedName>
</protein>
<comment type="caution">
    <text evidence="2">The sequence shown here is derived from an EMBL/GenBank/DDBJ whole genome shotgun (WGS) entry which is preliminary data.</text>
</comment>
<accession>A0A9Q1FFR7</accession>
<feature type="compositionally biased region" description="Low complexity" evidence="1">
    <location>
        <begin position="145"/>
        <end position="162"/>
    </location>
</feature>
<proteinExistence type="predicted"/>
<gene>
    <name evidence="2" type="ORF">SKAU_G00202280</name>
</gene>
<feature type="compositionally biased region" description="Basic and acidic residues" evidence="1">
    <location>
        <begin position="47"/>
        <end position="59"/>
    </location>
</feature>
<feature type="region of interest" description="Disordered" evidence="1">
    <location>
        <begin position="145"/>
        <end position="174"/>
    </location>
</feature>
<name>A0A9Q1FFR7_SYNKA</name>